<protein>
    <submittedName>
        <fullName evidence="2">Uncharacterized protein</fullName>
    </submittedName>
</protein>
<comment type="caution">
    <text evidence="2">The sequence shown here is derived from an EMBL/GenBank/DDBJ whole genome shotgun (WGS) entry which is preliminary data.</text>
</comment>
<proteinExistence type="predicted"/>
<dbReference type="GeneID" id="67004267"/>
<evidence type="ECO:0000313" key="3">
    <source>
        <dbReference type="Proteomes" id="UP001043456"/>
    </source>
</evidence>
<dbReference type="SUPFAM" id="SSF48264">
    <property type="entry name" value="Cytochrome P450"/>
    <property type="match status" value="1"/>
</dbReference>
<dbReference type="RefSeq" id="XP_043157507.1">
    <property type="nucleotide sequence ID" value="XM_043301572.1"/>
</dbReference>
<dbReference type="OrthoDB" id="1470350at2759"/>
<gene>
    <name evidence="2" type="ORF">Asppvi_005656</name>
</gene>
<dbReference type="GO" id="GO:0016705">
    <property type="term" value="F:oxidoreductase activity, acting on paired donors, with incorporation or reduction of molecular oxygen"/>
    <property type="evidence" value="ECO:0007669"/>
    <property type="project" value="InterPro"/>
</dbReference>
<dbReference type="Proteomes" id="UP001043456">
    <property type="component" value="Unassembled WGS sequence"/>
</dbReference>
<dbReference type="GO" id="GO:0004497">
    <property type="term" value="F:monooxygenase activity"/>
    <property type="evidence" value="ECO:0007669"/>
    <property type="project" value="InterPro"/>
</dbReference>
<evidence type="ECO:0000313" key="2">
    <source>
        <dbReference type="EMBL" id="GIJ86761.1"/>
    </source>
</evidence>
<sequence length="102" mass="11572">MVDRISAPAAPFSHRRETRPRPPLLAQEIRRRGYLWTLPPPTPKSASLPNRGKDIFGANDVDHGHFRKMLSHAFSAKGLQARVCIVTQYIDKLIERLKGFAK</sequence>
<evidence type="ECO:0000256" key="1">
    <source>
        <dbReference type="SAM" id="MobiDB-lite"/>
    </source>
</evidence>
<dbReference type="GO" id="GO:0020037">
    <property type="term" value="F:heme binding"/>
    <property type="evidence" value="ECO:0007669"/>
    <property type="project" value="InterPro"/>
</dbReference>
<reference evidence="2 3" key="1">
    <citation type="submission" date="2018-10" db="EMBL/GenBank/DDBJ databases">
        <title>Pan-genome distribution and transcriptional activeness of fungal secondary metabolism genes in Aspergillus section Fumigati.</title>
        <authorList>
            <person name="Takahashi H."/>
            <person name="Umemura M."/>
            <person name="Ninomiya A."/>
            <person name="Kusuya Y."/>
            <person name="Urayama S."/>
            <person name="Shimizu M."/>
            <person name="Watanabe A."/>
            <person name="Kamei K."/>
            <person name="Yaguchi T."/>
            <person name="Hagiwara D."/>
        </authorList>
    </citation>
    <scope>NUCLEOTIDE SEQUENCE [LARGE SCALE GENOMIC DNA]</scope>
    <source>
        <strain evidence="2 3">IFM 55266</strain>
    </source>
</reference>
<dbReference type="EMBL" id="BHVY01000004">
    <property type="protein sequence ID" value="GIJ86761.1"/>
    <property type="molecule type" value="Genomic_DNA"/>
</dbReference>
<feature type="region of interest" description="Disordered" evidence="1">
    <location>
        <begin position="1"/>
        <end position="22"/>
    </location>
</feature>
<dbReference type="AlphaFoldDB" id="A0A9P3B8N5"/>
<dbReference type="InterPro" id="IPR036396">
    <property type="entry name" value="Cyt_P450_sf"/>
</dbReference>
<organism evidence="2 3">
    <name type="scientific">Aspergillus pseudoviridinutans</name>
    <dbReference type="NCBI Taxonomy" id="1517512"/>
    <lineage>
        <taxon>Eukaryota</taxon>
        <taxon>Fungi</taxon>
        <taxon>Dikarya</taxon>
        <taxon>Ascomycota</taxon>
        <taxon>Pezizomycotina</taxon>
        <taxon>Eurotiomycetes</taxon>
        <taxon>Eurotiomycetidae</taxon>
        <taxon>Eurotiales</taxon>
        <taxon>Aspergillaceae</taxon>
        <taxon>Aspergillus</taxon>
        <taxon>Aspergillus subgen. Fumigati</taxon>
    </lineage>
</organism>
<dbReference type="Gene3D" id="1.10.630.10">
    <property type="entry name" value="Cytochrome P450"/>
    <property type="match status" value="1"/>
</dbReference>
<dbReference type="GO" id="GO:0005506">
    <property type="term" value="F:iron ion binding"/>
    <property type="evidence" value="ECO:0007669"/>
    <property type="project" value="InterPro"/>
</dbReference>
<accession>A0A9P3B8N5</accession>
<name>A0A9P3B8N5_9EURO</name>
<keyword evidence="3" id="KW-1185">Reference proteome</keyword>